<proteinExistence type="predicted"/>
<dbReference type="Proteomes" id="UP000217257">
    <property type="component" value="Chromosome"/>
</dbReference>
<feature type="transmembrane region" description="Helical" evidence="1">
    <location>
        <begin position="6"/>
        <end position="24"/>
    </location>
</feature>
<dbReference type="EMBL" id="CP022098">
    <property type="protein sequence ID" value="ATB37217.1"/>
    <property type="molecule type" value="Genomic_DNA"/>
</dbReference>
<dbReference type="AlphaFoldDB" id="A0A250J197"/>
<keyword evidence="1" id="KW-1133">Transmembrane helix</keyword>
<accession>A0A250J197</accession>
<keyword evidence="1" id="KW-0812">Transmembrane</keyword>
<sequence length="29" mass="3478">MNKRTTRALFWVVFWAVMLLALLIRQRGS</sequence>
<dbReference type="KEGG" id="cfus:CYFUS_002638"/>
<reference evidence="2 3" key="1">
    <citation type="submission" date="2017-06" db="EMBL/GenBank/DDBJ databases">
        <title>Sequencing and comparative analysis of myxobacterial genomes.</title>
        <authorList>
            <person name="Rupp O."/>
            <person name="Goesmann A."/>
            <person name="Sogaard-Andersen L."/>
        </authorList>
    </citation>
    <scope>NUCLEOTIDE SEQUENCE [LARGE SCALE GENOMIC DNA]</scope>
    <source>
        <strain evidence="2 3">DSM 52655</strain>
    </source>
</reference>
<gene>
    <name evidence="2" type="ORF">CYFUS_002638</name>
</gene>
<evidence type="ECO:0000313" key="3">
    <source>
        <dbReference type="Proteomes" id="UP000217257"/>
    </source>
</evidence>
<protein>
    <submittedName>
        <fullName evidence="2">Uncharacterized protein</fullName>
    </submittedName>
</protein>
<evidence type="ECO:0000313" key="2">
    <source>
        <dbReference type="EMBL" id="ATB37217.1"/>
    </source>
</evidence>
<keyword evidence="1" id="KW-0472">Membrane</keyword>
<evidence type="ECO:0000256" key="1">
    <source>
        <dbReference type="SAM" id="Phobius"/>
    </source>
</evidence>
<name>A0A250J197_9BACT</name>
<organism evidence="2 3">
    <name type="scientific">Cystobacter fuscus</name>
    <dbReference type="NCBI Taxonomy" id="43"/>
    <lineage>
        <taxon>Bacteria</taxon>
        <taxon>Pseudomonadati</taxon>
        <taxon>Myxococcota</taxon>
        <taxon>Myxococcia</taxon>
        <taxon>Myxococcales</taxon>
        <taxon>Cystobacterineae</taxon>
        <taxon>Archangiaceae</taxon>
        <taxon>Cystobacter</taxon>
    </lineage>
</organism>